<name>A0ABU2LBG4_9ACTN</name>
<feature type="domain" description="Acyl-CoA dehydrogenase/oxidase C-terminal" evidence="5">
    <location>
        <begin position="236"/>
        <end position="370"/>
    </location>
</feature>
<dbReference type="InterPro" id="IPR009100">
    <property type="entry name" value="AcylCoA_DH/oxidase_NM_dom_sf"/>
</dbReference>
<accession>A0ABU2LBG4</accession>
<evidence type="ECO:0000259" key="5">
    <source>
        <dbReference type="Pfam" id="PF00441"/>
    </source>
</evidence>
<dbReference type="PANTHER" id="PTHR43884:SF12">
    <property type="entry name" value="ISOVALERYL-COA DEHYDROGENASE, MITOCHONDRIAL-RELATED"/>
    <property type="match status" value="1"/>
</dbReference>
<reference evidence="7" key="1">
    <citation type="submission" date="2023-07" db="EMBL/GenBank/DDBJ databases">
        <title>30 novel species of actinomycetes from the DSMZ collection.</title>
        <authorList>
            <person name="Nouioui I."/>
        </authorList>
    </citation>
    <scope>NUCLEOTIDE SEQUENCE [LARGE SCALE GENOMIC DNA]</scope>
    <source>
        <strain evidence="7">DSM 44917</strain>
    </source>
</reference>
<organism evidence="6 7">
    <name type="scientific">Streptomyces boetiae</name>
    <dbReference type="NCBI Taxonomy" id="3075541"/>
    <lineage>
        <taxon>Bacteria</taxon>
        <taxon>Bacillati</taxon>
        <taxon>Actinomycetota</taxon>
        <taxon>Actinomycetes</taxon>
        <taxon>Kitasatosporales</taxon>
        <taxon>Streptomycetaceae</taxon>
        <taxon>Streptomyces</taxon>
    </lineage>
</organism>
<dbReference type="Pfam" id="PF00441">
    <property type="entry name" value="Acyl-CoA_dh_1"/>
    <property type="match status" value="1"/>
</dbReference>
<dbReference type="Gene3D" id="2.40.110.10">
    <property type="entry name" value="Butyryl-CoA Dehydrogenase, subunit A, domain 2"/>
    <property type="match status" value="1"/>
</dbReference>
<protein>
    <submittedName>
        <fullName evidence="6">Acyl-CoA dehydrogenase family protein</fullName>
    </submittedName>
</protein>
<dbReference type="EMBL" id="JAVREN010000027">
    <property type="protein sequence ID" value="MDT0308862.1"/>
    <property type="molecule type" value="Genomic_DNA"/>
</dbReference>
<evidence type="ECO:0000256" key="3">
    <source>
        <dbReference type="ARBA" id="ARBA00022827"/>
    </source>
</evidence>
<keyword evidence="2" id="KW-0285">Flavoprotein</keyword>
<evidence type="ECO:0000256" key="4">
    <source>
        <dbReference type="SAM" id="MobiDB-lite"/>
    </source>
</evidence>
<feature type="region of interest" description="Disordered" evidence="4">
    <location>
        <begin position="1"/>
        <end position="22"/>
    </location>
</feature>
<dbReference type="RefSeq" id="WP_311631803.1">
    <property type="nucleotide sequence ID" value="NZ_JAVREN010000027.1"/>
</dbReference>
<dbReference type="InterPro" id="IPR036250">
    <property type="entry name" value="AcylCo_DH-like_C"/>
</dbReference>
<dbReference type="SUPFAM" id="SSF47203">
    <property type="entry name" value="Acyl-CoA dehydrogenase C-terminal domain-like"/>
    <property type="match status" value="1"/>
</dbReference>
<sequence length="556" mass="57109">MTTHPTPAAAPGDDLESRLGDPFDEDNPVGFAAVVAADERAEPLEAGERLLDAWQFNHELVPRSLGGRWGGTDALTRRLRPVFRRDPALGLGYGVASLTGAATVWAAGSAAQRLATADALLAGERIAAAFHEPHHGNGLPGAGFTARADGDGLILSGAEEVIANVERASSLVLLAHGEDAPGADSVSALLVSQRDLKGSARHLPRFATSGLRACPFGGIEVDAAPVGPEALVGAPGQGLEAALRACQVTRAVLPGLAVGVLDTALHLTHDFAADRVLYGLHVSELPHARATLAAAFTDVLIADSLATAVSRQLHLAPGAASAPAAAVGYLVPLLLEEALHELSIVLGARSYLRTGRHAAFSKFYSDLPLLGLAGLGPAPGLLTILPQLPSLARDSWSAAEPPAGLFDTSAELPGLDVSRLSVTGVAPDPLMGTLAGVPAGEGPEGLPAADLAGLREECLRLSPAELGPEAGPESFALARRYAVLLAAAACVGTHGSGTGFLGERPWLAAALTRLAGRLGHGDGLLTEELAEPLFEELTARVDQRLSCDLARTPVFR</sequence>
<keyword evidence="7" id="KW-1185">Reference proteome</keyword>
<comment type="caution">
    <text evidence="6">The sequence shown here is derived from an EMBL/GenBank/DDBJ whole genome shotgun (WGS) entry which is preliminary data.</text>
</comment>
<gene>
    <name evidence="6" type="ORF">RM780_18125</name>
</gene>
<evidence type="ECO:0000256" key="1">
    <source>
        <dbReference type="ARBA" id="ARBA00009347"/>
    </source>
</evidence>
<dbReference type="PANTHER" id="PTHR43884">
    <property type="entry name" value="ACYL-COA DEHYDROGENASE"/>
    <property type="match status" value="1"/>
</dbReference>
<comment type="similarity">
    <text evidence="1">Belongs to the acyl-CoA dehydrogenase family.</text>
</comment>
<dbReference type="Gene3D" id="1.20.140.10">
    <property type="entry name" value="Butyryl-CoA Dehydrogenase, subunit A, domain 3"/>
    <property type="match status" value="1"/>
</dbReference>
<evidence type="ECO:0000313" key="6">
    <source>
        <dbReference type="EMBL" id="MDT0308862.1"/>
    </source>
</evidence>
<dbReference type="SUPFAM" id="SSF56645">
    <property type="entry name" value="Acyl-CoA dehydrogenase NM domain-like"/>
    <property type="match status" value="1"/>
</dbReference>
<keyword evidence="3" id="KW-0274">FAD</keyword>
<dbReference type="InterPro" id="IPR046373">
    <property type="entry name" value="Acyl-CoA_Oxase/DH_mid-dom_sf"/>
</dbReference>
<evidence type="ECO:0000313" key="7">
    <source>
        <dbReference type="Proteomes" id="UP001183388"/>
    </source>
</evidence>
<evidence type="ECO:0000256" key="2">
    <source>
        <dbReference type="ARBA" id="ARBA00022630"/>
    </source>
</evidence>
<dbReference type="Proteomes" id="UP001183388">
    <property type="component" value="Unassembled WGS sequence"/>
</dbReference>
<proteinExistence type="inferred from homology"/>
<dbReference type="InterPro" id="IPR009075">
    <property type="entry name" value="AcylCo_DH/oxidase_C"/>
</dbReference>